<protein>
    <submittedName>
        <fullName evidence="3">Uncharacterized protein</fullName>
    </submittedName>
</protein>
<feature type="transmembrane region" description="Helical" evidence="2">
    <location>
        <begin position="157"/>
        <end position="181"/>
    </location>
</feature>
<keyword evidence="2" id="KW-0472">Membrane</keyword>
<feature type="transmembrane region" description="Helical" evidence="2">
    <location>
        <begin position="79"/>
        <end position="99"/>
    </location>
</feature>
<sequence>MTSQPVVTNELPASFFPPLPSNNHKGKLLTTNNSPVKQVPPLLPERESAPLSPTYKEILLQIRCKNPHSHPIKLSASPYTLLSSIFVSTCLCFSSHPRFQQKYKHAQYTQNGTFVKANLYLLALLCFLVTLLVLFPIGFVTLFALPDSSGLFQFISVMYFLMYFSLPLLAALQFCCCGIACQCGFSFALFAHFMWILLMGLFSGMNAVGAVGLFVWKHFVKHRVDFSSTPLTGLPHVEMIHIYTLLSVSILSASAGALMSWATFIFLRLRKDMFWRMLWHPPLWRVQRTIARRQRYCCLKVVSSCFMVDAVSDTLYECSLWIDDMRLRVAQWKFNRRRRGEKRKMEKMQQQEAILKDSCDSEDEFHDGDFLSWAEDFHDDDYTIIYNDQGERLRLPRVLIRAYEMDPEELYRHFKQVRLYDADSGHSVLQLQRRVGFASGAACGASDIVPQVDESSTGTSSGGNQRPVVDTMQRKKVAEETQPFHFPAIPPRNILANWNPPNE</sequence>
<feature type="transmembrane region" description="Helical" evidence="2">
    <location>
        <begin position="119"/>
        <end position="145"/>
    </location>
</feature>
<dbReference type="EMBL" id="HBGD01004698">
    <property type="protein sequence ID" value="CAD9080677.1"/>
    <property type="molecule type" value="Transcribed_RNA"/>
</dbReference>
<keyword evidence="2" id="KW-0812">Transmembrane</keyword>
<accession>A0A7S1KPG8</accession>
<feature type="transmembrane region" description="Helical" evidence="2">
    <location>
        <begin position="193"/>
        <end position="216"/>
    </location>
</feature>
<name>A0A7S1KPG8_9EUKA</name>
<proteinExistence type="predicted"/>
<feature type="region of interest" description="Disordered" evidence="1">
    <location>
        <begin position="473"/>
        <end position="503"/>
    </location>
</feature>
<reference evidence="3" key="1">
    <citation type="submission" date="2021-01" db="EMBL/GenBank/DDBJ databases">
        <authorList>
            <person name="Corre E."/>
            <person name="Pelletier E."/>
            <person name="Niang G."/>
            <person name="Scheremetjew M."/>
            <person name="Finn R."/>
            <person name="Kale V."/>
            <person name="Holt S."/>
            <person name="Cochrane G."/>
            <person name="Meng A."/>
            <person name="Brown T."/>
            <person name="Cohen L."/>
        </authorList>
    </citation>
    <scope>NUCLEOTIDE SEQUENCE</scope>
    <source>
        <strain evidence="3">WS</strain>
    </source>
</reference>
<feature type="transmembrane region" description="Helical" evidence="2">
    <location>
        <begin position="240"/>
        <end position="267"/>
    </location>
</feature>
<evidence type="ECO:0000256" key="2">
    <source>
        <dbReference type="SAM" id="Phobius"/>
    </source>
</evidence>
<evidence type="ECO:0000313" key="3">
    <source>
        <dbReference type="EMBL" id="CAD9080677.1"/>
    </source>
</evidence>
<evidence type="ECO:0000256" key="1">
    <source>
        <dbReference type="SAM" id="MobiDB-lite"/>
    </source>
</evidence>
<organism evidence="3">
    <name type="scientific">Percolomonas cosmopolitus</name>
    <dbReference type="NCBI Taxonomy" id="63605"/>
    <lineage>
        <taxon>Eukaryota</taxon>
        <taxon>Discoba</taxon>
        <taxon>Heterolobosea</taxon>
        <taxon>Tetramitia</taxon>
        <taxon>Eutetramitia</taxon>
        <taxon>Percolomonadidae</taxon>
        <taxon>Percolomonas</taxon>
    </lineage>
</organism>
<dbReference type="AlphaFoldDB" id="A0A7S1KPG8"/>
<gene>
    <name evidence="3" type="ORF">PCOS0759_LOCUS3917</name>
</gene>
<keyword evidence="2" id="KW-1133">Transmembrane helix</keyword>